<evidence type="ECO:0000313" key="1">
    <source>
        <dbReference type="EMBL" id="AFK38987.1"/>
    </source>
</evidence>
<proteinExistence type="evidence at transcript level"/>
<reference evidence="1" key="1">
    <citation type="submission" date="2012-05" db="EMBL/GenBank/DDBJ databases">
        <authorList>
            <person name="Krishnakumar V."/>
            <person name="Cheung F."/>
            <person name="Xiao Y."/>
            <person name="Chan A."/>
            <person name="Moskal W.A."/>
            <person name="Town C.D."/>
        </authorList>
    </citation>
    <scope>NUCLEOTIDE SEQUENCE</scope>
</reference>
<sequence>MIELVECSSTLESELGAAPVPTLRIIPDGVVSPHADPVRDGPVLPHLLGQLLLDPERLVGRHLRSEPQQPPSL</sequence>
<dbReference type="EMBL" id="BT139192">
    <property type="protein sequence ID" value="AFK38987.1"/>
    <property type="molecule type" value="mRNA"/>
</dbReference>
<protein>
    <submittedName>
        <fullName evidence="1">Uncharacterized protein</fullName>
    </submittedName>
</protein>
<name>I3SFE5_LOTJA</name>
<dbReference type="AlphaFoldDB" id="I3SFE5"/>
<accession>I3SFE5</accession>
<organism evidence="1">
    <name type="scientific">Lotus japonicus</name>
    <name type="common">Lotus corniculatus var. japonicus</name>
    <dbReference type="NCBI Taxonomy" id="34305"/>
    <lineage>
        <taxon>Eukaryota</taxon>
        <taxon>Viridiplantae</taxon>
        <taxon>Streptophyta</taxon>
        <taxon>Embryophyta</taxon>
        <taxon>Tracheophyta</taxon>
        <taxon>Spermatophyta</taxon>
        <taxon>Magnoliopsida</taxon>
        <taxon>eudicotyledons</taxon>
        <taxon>Gunneridae</taxon>
        <taxon>Pentapetalae</taxon>
        <taxon>rosids</taxon>
        <taxon>fabids</taxon>
        <taxon>Fabales</taxon>
        <taxon>Fabaceae</taxon>
        <taxon>Papilionoideae</taxon>
        <taxon>50 kb inversion clade</taxon>
        <taxon>NPAAA clade</taxon>
        <taxon>Hologalegina</taxon>
        <taxon>robinioid clade</taxon>
        <taxon>Loteae</taxon>
        <taxon>Lotus</taxon>
    </lineage>
</organism>